<accession>A0ABW4MLX5</accession>
<reference evidence="2" key="1">
    <citation type="journal article" date="2019" name="Int. J. Syst. Evol. Microbiol.">
        <title>The Global Catalogue of Microorganisms (GCM) 10K type strain sequencing project: providing services to taxonomists for standard genome sequencing and annotation.</title>
        <authorList>
            <consortium name="The Broad Institute Genomics Platform"/>
            <consortium name="The Broad Institute Genome Sequencing Center for Infectious Disease"/>
            <person name="Wu L."/>
            <person name="Ma J."/>
        </authorList>
    </citation>
    <scope>NUCLEOTIDE SEQUENCE [LARGE SCALE GENOMIC DNA]</scope>
    <source>
        <strain evidence="2">CCUG 15531</strain>
    </source>
</reference>
<evidence type="ECO:0000313" key="1">
    <source>
        <dbReference type="EMBL" id="MFD1778388.1"/>
    </source>
</evidence>
<name>A0ABW4MLX5_9BACI</name>
<organism evidence="1 2">
    <name type="scientific">Fredinandcohnia salidurans</name>
    <dbReference type="NCBI Taxonomy" id="2595041"/>
    <lineage>
        <taxon>Bacteria</taxon>
        <taxon>Bacillati</taxon>
        <taxon>Bacillota</taxon>
        <taxon>Bacilli</taxon>
        <taxon>Bacillales</taxon>
        <taxon>Bacillaceae</taxon>
        <taxon>Fredinandcohnia</taxon>
    </lineage>
</organism>
<dbReference type="Proteomes" id="UP001597227">
    <property type="component" value="Unassembled WGS sequence"/>
</dbReference>
<protein>
    <submittedName>
        <fullName evidence="1">Uncharacterized protein</fullName>
    </submittedName>
</protein>
<gene>
    <name evidence="1" type="ORF">ACFSFW_06885</name>
</gene>
<sequence>MTTITYQKVADHLGKLKTIYETLQLPKKEIKEIEKVIEIFHRFGDVTLEDEIVKANTEKRSSKKIKPSFSEMIDSLFQEKYGDLVGTKLNYTEFRTPVEIVAFIDNTSKTKVMKDTTALDLKLLYCLLTEQKQEVKGTKQEVYEAIKRDIRAKKRGKAFLEFA</sequence>
<dbReference type="RefSeq" id="WP_388036473.1">
    <property type="nucleotide sequence ID" value="NZ_JBHUEK010000009.1"/>
</dbReference>
<dbReference type="EMBL" id="JBHUEK010000009">
    <property type="protein sequence ID" value="MFD1778388.1"/>
    <property type="molecule type" value="Genomic_DNA"/>
</dbReference>
<comment type="caution">
    <text evidence="1">The sequence shown here is derived from an EMBL/GenBank/DDBJ whole genome shotgun (WGS) entry which is preliminary data.</text>
</comment>
<keyword evidence="2" id="KW-1185">Reference proteome</keyword>
<evidence type="ECO:0000313" key="2">
    <source>
        <dbReference type="Proteomes" id="UP001597227"/>
    </source>
</evidence>
<proteinExistence type="predicted"/>